<name>A0A1H9PG32_9FIRM</name>
<dbReference type="SUPFAM" id="SSF47384">
    <property type="entry name" value="Homodimeric domain of signal transducing histidine kinase"/>
    <property type="match status" value="1"/>
</dbReference>
<evidence type="ECO:0000256" key="10">
    <source>
        <dbReference type="ARBA" id="ARBA00022840"/>
    </source>
</evidence>
<evidence type="ECO:0000313" key="17">
    <source>
        <dbReference type="EMBL" id="SER46809.1"/>
    </source>
</evidence>
<dbReference type="PANTHER" id="PTHR45528">
    <property type="entry name" value="SENSOR HISTIDINE KINASE CPXA"/>
    <property type="match status" value="1"/>
</dbReference>
<sequence>MKIFNKKLKKKIFIKIERKKIEYIDRKKAISDSLYFLIMKNFFLFFVVVVCLIGITYFISTSIEGQIENQNVIEHTIQSVDYKIKNGNYQSIDMSKAIGKNGYFEILDEQGKCLYSSGEHKKNYSLNSIDFIPDVSMDTFVQLASTMKDNKKLLVISVYEAEYKDDGSYQGDKLKLMMVLDEKRNVIFSNANNIGKHKLSEREYNLLCTGYDKGTFLQKYIFTNKYGEKRYMILHVSRSHRVKARNMFYVYIITVAIMGLIFIGLLLSFSFSMRKNVERPINLISKAMKKVEKGESYDPVEYYGAQEFVDMCGAFNSMAQKLYRSEQERKFVEEQKQKMLADISHDLKTPITVIAGYTKALADGMVPKDKQRQYVEAINNKAELLSGLINSFYEYSKLEHPDYNIVVSNGDICEYLREYIAAKYNELEILGIEIQIDIPDTEVFADFDPTSLSRVFENIITNSIKHNKKGTCLYVCLYEMGDKIKIILADDGNGVPIHLKDTIFNPFVVGDESRNSKQGTGLGLSIAQKIVEQHQGTIELLEGLNDQWKTAFEIILPKKHDSNLSK</sequence>
<evidence type="ECO:0000259" key="16">
    <source>
        <dbReference type="PROSITE" id="PS50885"/>
    </source>
</evidence>
<evidence type="ECO:0000256" key="14">
    <source>
        <dbReference type="SAM" id="Phobius"/>
    </source>
</evidence>
<dbReference type="SMART" id="SM00387">
    <property type="entry name" value="HATPase_c"/>
    <property type="match status" value="1"/>
</dbReference>
<keyword evidence="13 14" id="KW-0472">Membrane</keyword>
<accession>A0A1H9PG32</accession>
<comment type="catalytic activity">
    <reaction evidence="1">
        <text>ATP + protein L-histidine = ADP + protein N-phospho-L-histidine.</text>
        <dbReference type="EC" id="2.7.13.3"/>
    </reaction>
</comment>
<keyword evidence="11 14" id="KW-1133">Transmembrane helix</keyword>
<dbReference type="CDD" id="cd06225">
    <property type="entry name" value="HAMP"/>
    <property type="match status" value="1"/>
</dbReference>
<evidence type="ECO:0000256" key="13">
    <source>
        <dbReference type="ARBA" id="ARBA00023136"/>
    </source>
</evidence>
<dbReference type="GO" id="GO:0005886">
    <property type="term" value="C:plasma membrane"/>
    <property type="evidence" value="ECO:0007669"/>
    <property type="project" value="UniProtKB-SubCell"/>
</dbReference>
<dbReference type="SMART" id="SM00304">
    <property type="entry name" value="HAMP"/>
    <property type="match status" value="1"/>
</dbReference>
<keyword evidence="4" id="KW-1003">Cell membrane</keyword>
<evidence type="ECO:0000313" key="18">
    <source>
        <dbReference type="Proteomes" id="UP000182471"/>
    </source>
</evidence>
<keyword evidence="6" id="KW-0808">Transferase</keyword>
<dbReference type="InterPro" id="IPR005467">
    <property type="entry name" value="His_kinase_dom"/>
</dbReference>
<dbReference type="PANTHER" id="PTHR45528:SF1">
    <property type="entry name" value="SENSOR HISTIDINE KINASE CPXA"/>
    <property type="match status" value="1"/>
</dbReference>
<keyword evidence="8" id="KW-0547">Nucleotide-binding</keyword>
<protein>
    <recommendedName>
        <fullName evidence="3">histidine kinase</fullName>
        <ecNumber evidence="3">2.7.13.3</ecNumber>
    </recommendedName>
</protein>
<comment type="subcellular location">
    <subcellularLocation>
        <location evidence="2">Cell membrane</location>
        <topology evidence="2">Multi-pass membrane protein</topology>
    </subcellularLocation>
</comment>
<dbReference type="InterPro" id="IPR050398">
    <property type="entry name" value="HssS/ArlS-like"/>
</dbReference>
<evidence type="ECO:0000256" key="12">
    <source>
        <dbReference type="ARBA" id="ARBA00023012"/>
    </source>
</evidence>
<dbReference type="SMART" id="SM00388">
    <property type="entry name" value="HisKA"/>
    <property type="match status" value="1"/>
</dbReference>
<dbReference type="InterPro" id="IPR003594">
    <property type="entry name" value="HATPase_dom"/>
</dbReference>
<dbReference type="OrthoDB" id="9792991at2"/>
<evidence type="ECO:0000256" key="9">
    <source>
        <dbReference type="ARBA" id="ARBA00022777"/>
    </source>
</evidence>
<dbReference type="RefSeq" id="WP_022749324.1">
    <property type="nucleotide sequence ID" value="NZ_FOGW01000004.1"/>
</dbReference>
<dbReference type="InterPro" id="IPR036097">
    <property type="entry name" value="HisK_dim/P_sf"/>
</dbReference>
<feature type="domain" description="HAMP" evidence="16">
    <location>
        <begin position="275"/>
        <end position="327"/>
    </location>
</feature>
<keyword evidence="9 17" id="KW-0418">Kinase</keyword>
<feature type="domain" description="Histidine kinase" evidence="15">
    <location>
        <begin position="342"/>
        <end position="560"/>
    </location>
</feature>
<dbReference type="EMBL" id="FOGW01000004">
    <property type="protein sequence ID" value="SER46809.1"/>
    <property type="molecule type" value="Genomic_DNA"/>
</dbReference>
<evidence type="ECO:0000256" key="1">
    <source>
        <dbReference type="ARBA" id="ARBA00000085"/>
    </source>
</evidence>
<evidence type="ECO:0000259" key="15">
    <source>
        <dbReference type="PROSITE" id="PS50109"/>
    </source>
</evidence>
<dbReference type="InterPro" id="IPR003661">
    <property type="entry name" value="HisK_dim/P_dom"/>
</dbReference>
<dbReference type="Pfam" id="PF02518">
    <property type="entry name" value="HATPase_c"/>
    <property type="match status" value="1"/>
</dbReference>
<proteinExistence type="predicted"/>
<dbReference type="EC" id="2.7.13.3" evidence="3"/>
<gene>
    <name evidence="17" type="ORF">SAMN02910429_00235</name>
</gene>
<keyword evidence="12" id="KW-0902">Two-component regulatory system</keyword>
<dbReference type="SUPFAM" id="SSF55874">
    <property type="entry name" value="ATPase domain of HSP90 chaperone/DNA topoisomerase II/histidine kinase"/>
    <property type="match status" value="1"/>
</dbReference>
<evidence type="ECO:0000256" key="3">
    <source>
        <dbReference type="ARBA" id="ARBA00012438"/>
    </source>
</evidence>
<dbReference type="InterPro" id="IPR003660">
    <property type="entry name" value="HAMP_dom"/>
</dbReference>
<evidence type="ECO:0000256" key="2">
    <source>
        <dbReference type="ARBA" id="ARBA00004651"/>
    </source>
</evidence>
<dbReference type="Pfam" id="PF00512">
    <property type="entry name" value="HisKA"/>
    <property type="match status" value="1"/>
</dbReference>
<evidence type="ECO:0000256" key="11">
    <source>
        <dbReference type="ARBA" id="ARBA00022989"/>
    </source>
</evidence>
<evidence type="ECO:0000256" key="6">
    <source>
        <dbReference type="ARBA" id="ARBA00022679"/>
    </source>
</evidence>
<dbReference type="Proteomes" id="UP000182471">
    <property type="component" value="Unassembled WGS sequence"/>
</dbReference>
<dbReference type="Pfam" id="PF00672">
    <property type="entry name" value="HAMP"/>
    <property type="match status" value="1"/>
</dbReference>
<dbReference type="GO" id="GO:0000155">
    <property type="term" value="F:phosphorelay sensor kinase activity"/>
    <property type="evidence" value="ECO:0007669"/>
    <property type="project" value="InterPro"/>
</dbReference>
<feature type="transmembrane region" description="Helical" evidence="14">
    <location>
        <begin position="248"/>
        <end position="269"/>
    </location>
</feature>
<evidence type="ECO:0000256" key="7">
    <source>
        <dbReference type="ARBA" id="ARBA00022692"/>
    </source>
</evidence>
<dbReference type="InterPro" id="IPR004358">
    <property type="entry name" value="Sig_transdc_His_kin-like_C"/>
</dbReference>
<evidence type="ECO:0000256" key="4">
    <source>
        <dbReference type="ARBA" id="ARBA00022475"/>
    </source>
</evidence>
<dbReference type="Gene3D" id="3.30.565.10">
    <property type="entry name" value="Histidine kinase-like ATPase, C-terminal domain"/>
    <property type="match status" value="1"/>
</dbReference>
<dbReference type="GO" id="GO:0005524">
    <property type="term" value="F:ATP binding"/>
    <property type="evidence" value="ECO:0007669"/>
    <property type="project" value="UniProtKB-KW"/>
</dbReference>
<keyword evidence="5" id="KW-0597">Phosphoprotein</keyword>
<reference evidence="18" key="1">
    <citation type="submission" date="2016-10" db="EMBL/GenBank/DDBJ databases">
        <authorList>
            <person name="Varghese N."/>
            <person name="Submissions S."/>
        </authorList>
    </citation>
    <scope>NUCLEOTIDE SEQUENCE [LARGE SCALE GENOMIC DNA]</scope>
    <source>
        <strain evidence="18">S1b</strain>
    </source>
</reference>
<dbReference type="PROSITE" id="PS50109">
    <property type="entry name" value="HIS_KIN"/>
    <property type="match status" value="1"/>
</dbReference>
<dbReference type="InterPro" id="IPR036890">
    <property type="entry name" value="HATPase_C_sf"/>
</dbReference>
<keyword evidence="18" id="KW-1185">Reference proteome</keyword>
<evidence type="ECO:0000256" key="8">
    <source>
        <dbReference type="ARBA" id="ARBA00022741"/>
    </source>
</evidence>
<dbReference type="PRINTS" id="PR00344">
    <property type="entry name" value="BCTRLSENSOR"/>
</dbReference>
<dbReference type="Gene3D" id="6.10.340.10">
    <property type="match status" value="1"/>
</dbReference>
<dbReference type="Gene3D" id="1.10.287.130">
    <property type="match status" value="1"/>
</dbReference>
<evidence type="ECO:0000256" key="5">
    <source>
        <dbReference type="ARBA" id="ARBA00022553"/>
    </source>
</evidence>
<dbReference type="CDD" id="cd00082">
    <property type="entry name" value="HisKA"/>
    <property type="match status" value="1"/>
</dbReference>
<keyword evidence="7 14" id="KW-0812">Transmembrane</keyword>
<dbReference type="AlphaFoldDB" id="A0A1H9PG32"/>
<keyword evidence="10" id="KW-0067">ATP-binding</keyword>
<feature type="transmembrane region" description="Helical" evidence="14">
    <location>
        <begin position="34"/>
        <end position="59"/>
    </location>
</feature>
<dbReference type="PROSITE" id="PS50885">
    <property type="entry name" value="HAMP"/>
    <property type="match status" value="1"/>
</dbReference>
<organism evidence="17 18">
    <name type="scientific">Lachnobacterium bovis</name>
    <dbReference type="NCBI Taxonomy" id="140626"/>
    <lineage>
        <taxon>Bacteria</taxon>
        <taxon>Bacillati</taxon>
        <taxon>Bacillota</taxon>
        <taxon>Clostridia</taxon>
        <taxon>Lachnospirales</taxon>
        <taxon>Lachnospiraceae</taxon>
        <taxon>Lachnobacterium</taxon>
    </lineage>
</organism>